<evidence type="ECO:0000313" key="1">
    <source>
        <dbReference type="EMBL" id="AIT06574.1"/>
    </source>
</evidence>
<dbReference type="InterPro" id="IPR011008">
    <property type="entry name" value="Dimeric_a/b-barrel"/>
</dbReference>
<evidence type="ECO:0000313" key="2">
    <source>
        <dbReference type="Proteomes" id="UP000033200"/>
    </source>
</evidence>
<dbReference type="Gene3D" id="3.30.70.100">
    <property type="match status" value="2"/>
</dbReference>
<keyword evidence="2" id="KW-1185">Reference proteome</keyword>
<dbReference type="RefSeq" id="WP_038662322.1">
    <property type="nucleotide sequence ID" value="NZ_CP009571.1"/>
</dbReference>
<dbReference type="HOGENOM" id="CLU_1169953_0_0_5"/>
<dbReference type="Pfam" id="PF07237">
    <property type="entry name" value="DUF1428"/>
    <property type="match status" value="2"/>
</dbReference>
<proteinExistence type="predicted"/>
<dbReference type="KEGG" id="stax:MC45_09565"/>
<dbReference type="SUPFAM" id="SSF54909">
    <property type="entry name" value="Dimeric alpha+beta barrel"/>
    <property type="match status" value="2"/>
</dbReference>
<accession>A0A097EG78</accession>
<dbReference type="Proteomes" id="UP000033200">
    <property type="component" value="Chromosome"/>
</dbReference>
<dbReference type="STRING" id="1549858.MC45_09565"/>
<dbReference type="InterPro" id="IPR009874">
    <property type="entry name" value="DUF1428"/>
</dbReference>
<evidence type="ECO:0008006" key="3">
    <source>
        <dbReference type="Google" id="ProtNLM"/>
    </source>
</evidence>
<dbReference type="AlphaFoldDB" id="A0A097EG78"/>
<sequence length="238" mass="25760">MRYIDGFVTAVPSARRDAYRRHAAQGWTVLQAAGAGRQGEAWGDDVPHGTHTDFHRAVQATPDETVVFSWIEYADKATRDAAAAQVMAAPEMAALIETMPFDGARMIYGGFEVVVDQGAPSPATGYVDGFLLAARDRDAYVALATRSAPIFLDHGATRVVEAWGDDVPPGTRTSFPLATQREDGESVVFSWIEWPSKAVRDAGMAAAMADPRMETAPEALPFDGKRMIYGGFTLLFQS</sequence>
<dbReference type="EMBL" id="CP009571">
    <property type="protein sequence ID" value="AIT06574.1"/>
    <property type="molecule type" value="Genomic_DNA"/>
</dbReference>
<organism evidence="1 2">
    <name type="scientific">Sphingomonas taxi</name>
    <dbReference type="NCBI Taxonomy" id="1549858"/>
    <lineage>
        <taxon>Bacteria</taxon>
        <taxon>Pseudomonadati</taxon>
        <taxon>Pseudomonadota</taxon>
        <taxon>Alphaproteobacteria</taxon>
        <taxon>Sphingomonadales</taxon>
        <taxon>Sphingomonadaceae</taxon>
        <taxon>Sphingomonas</taxon>
    </lineage>
</organism>
<gene>
    <name evidence="1" type="ORF">MC45_09565</name>
</gene>
<name>A0A097EG78_9SPHN</name>
<dbReference type="eggNOG" id="COG5507">
    <property type="taxonomic scope" value="Bacteria"/>
</dbReference>
<protein>
    <recommendedName>
        <fullName evidence="3">DUF1428 domain-containing protein</fullName>
    </recommendedName>
</protein>
<reference evidence="1 2" key="1">
    <citation type="submission" date="2014-09" db="EMBL/GenBank/DDBJ databases">
        <title>Using Illumina technology Improving SMRT sequencing Genome Assembly by RASTools.</title>
        <authorList>
            <person name="Zhou Y."/>
            <person name="Ma T."/>
            <person name="Liu T."/>
        </authorList>
    </citation>
    <scope>NUCLEOTIDE SEQUENCE [LARGE SCALE GENOMIC DNA]</scope>
    <source>
        <strain evidence="1 2">ATCC 55669</strain>
    </source>
</reference>